<dbReference type="InterPro" id="IPR027179">
    <property type="entry name" value="CMC4"/>
</dbReference>
<comment type="similarity">
    <text evidence="2">Belongs to the CMC4 family.</text>
</comment>
<proteinExistence type="inferred from homology"/>
<protein>
    <submittedName>
        <fullName evidence="6">Cx9C motif-containing protein 4-like</fullName>
    </submittedName>
</protein>
<comment type="subcellular location">
    <subcellularLocation>
        <location evidence="1">Mitochondrion</location>
    </subcellularLocation>
</comment>
<evidence type="ECO:0000256" key="3">
    <source>
        <dbReference type="ARBA" id="ARBA00023128"/>
    </source>
</evidence>
<evidence type="ECO:0000313" key="6">
    <source>
        <dbReference type="RefSeq" id="XP_022238423.1"/>
    </source>
</evidence>
<keyword evidence="3" id="KW-0496">Mitochondrion</keyword>
<dbReference type="Proteomes" id="UP000694941">
    <property type="component" value="Unplaced"/>
</dbReference>
<keyword evidence="5" id="KW-1185">Reference proteome</keyword>
<accession>A0ABM1S468</accession>
<dbReference type="SUPFAM" id="SSF47072">
    <property type="entry name" value="Cysteine alpha-hairpin motif"/>
    <property type="match status" value="1"/>
</dbReference>
<dbReference type="PANTHER" id="PTHR15590:SF0">
    <property type="entry name" value="CX9C MOTIF-CONTAINING PROTEIN 4"/>
    <property type="match status" value="1"/>
</dbReference>
<organism evidence="5 6">
    <name type="scientific">Limulus polyphemus</name>
    <name type="common">Atlantic horseshoe crab</name>
    <dbReference type="NCBI Taxonomy" id="6850"/>
    <lineage>
        <taxon>Eukaryota</taxon>
        <taxon>Metazoa</taxon>
        <taxon>Ecdysozoa</taxon>
        <taxon>Arthropoda</taxon>
        <taxon>Chelicerata</taxon>
        <taxon>Merostomata</taxon>
        <taxon>Xiphosura</taxon>
        <taxon>Limulidae</taxon>
        <taxon>Limulus</taxon>
    </lineage>
</organism>
<evidence type="ECO:0000256" key="1">
    <source>
        <dbReference type="ARBA" id="ARBA00004173"/>
    </source>
</evidence>
<dbReference type="RefSeq" id="XP_022238423.1">
    <property type="nucleotide sequence ID" value="XM_022382715.1"/>
</dbReference>
<keyword evidence="4" id="KW-1015">Disulfide bond</keyword>
<dbReference type="InterPro" id="IPR009069">
    <property type="entry name" value="Cys_alpha_HP_mot_SF"/>
</dbReference>
<reference evidence="6" key="1">
    <citation type="submission" date="2025-08" db="UniProtKB">
        <authorList>
            <consortium name="RefSeq"/>
        </authorList>
    </citation>
    <scope>IDENTIFICATION</scope>
    <source>
        <tissue evidence="6">Muscle</tissue>
    </source>
</reference>
<sequence>MPKDTDPCQKQACAIQKCLQENNYNEDACQYVVEAMRHCCKKFYDNSKCCSGFQKPDKAVPKETVCQISQ</sequence>
<dbReference type="Gene3D" id="1.10.287.1130">
    <property type="entry name" value="CytochromE C oxidase copper chaperone"/>
    <property type="match status" value="1"/>
</dbReference>
<gene>
    <name evidence="6" type="primary">LOC111085204</name>
</gene>
<dbReference type="GeneID" id="111085204"/>
<evidence type="ECO:0000256" key="2">
    <source>
        <dbReference type="ARBA" id="ARBA00009858"/>
    </source>
</evidence>
<dbReference type="Pfam" id="PF08991">
    <property type="entry name" value="CMC4"/>
    <property type="match status" value="1"/>
</dbReference>
<dbReference type="PANTHER" id="PTHR15590">
    <property type="entry name" value="CX9C MOTIF-CONTAINING PROTEIN 4"/>
    <property type="match status" value="1"/>
</dbReference>
<name>A0ABM1S468_LIMPO</name>
<dbReference type="PROSITE" id="PS51808">
    <property type="entry name" value="CHCH"/>
    <property type="match status" value="1"/>
</dbReference>
<evidence type="ECO:0000313" key="5">
    <source>
        <dbReference type="Proteomes" id="UP000694941"/>
    </source>
</evidence>
<evidence type="ECO:0000256" key="4">
    <source>
        <dbReference type="ARBA" id="ARBA00023157"/>
    </source>
</evidence>